<dbReference type="EMBL" id="CP006019">
    <property type="protein sequence ID" value="AIF70170.1"/>
    <property type="molecule type" value="Genomic_DNA"/>
</dbReference>
<protein>
    <recommendedName>
        <fullName evidence="5">DUF1858 domain-containing protein</fullName>
    </recommendedName>
</protein>
<dbReference type="KEGG" id="ppac:PAP_08950"/>
<dbReference type="InterPro" id="IPR018720">
    <property type="entry name" value="DUF2249"/>
</dbReference>
<dbReference type="HOGENOM" id="CLU_1640050_0_0_2"/>
<dbReference type="Proteomes" id="UP000027981">
    <property type="component" value="Chromosome"/>
</dbReference>
<evidence type="ECO:0000313" key="4">
    <source>
        <dbReference type="Proteomes" id="UP000027981"/>
    </source>
</evidence>
<evidence type="ECO:0008006" key="5">
    <source>
        <dbReference type="Google" id="ProtNLM"/>
    </source>
</evidence>
<gene>
    <name evidence="3" type="ORF">PAP_08950</name>
</gene>
<dbReference type="InterPro" id="IPR015077">
    <property type="entry name" value="DUF1858"/>
</dbReference>
<keyword evidence="4" id="KW-1185">Reference proteome</keyword>
<sequence length="162" mass="18149">MNIKAVLDLRGLKPPEPAVRIVEALKDLTKGEGIEAIGDKPFKNLLPKLEEAGYKYELKKVGDAYILRIWNEGNAKEISELGEVECAGELEINEDTNVGALIEKYPKALEVLIEYGFTPLKDEALRKTLARTITLKEAKELGNLSDGEFKRLLEELKKIKVK</sequence>
<dbReference type="SUPFAM" id="SSF140683">
    <property type="entry name" value="SP0561-like"/>
    <property type="match status" value="1"/>
</dbReference>
<dbReference type="eggNOG" id="arCOG02075">
    <property type="taxonomic scope" value="Archaea"/>
</dbReference>
<dbReference type="STRING" id="1343739.PAP_08950"/>
<organism evidence="3 4">
    <name type="scientific">Palaeococcus pacificus DY20341</name>
    <dbReference type="NCBI Taxonomy" id="1343739"/>
    <lineage>
        <taxon>Archaea</taxon>
        <taxon>Methanobacteriati</taxon>
        <taxon>Methanobacteriota</taxon>
        <taxon>Thermococci</taxon>
        <taxon>Thermococcales</taxon>
        <taxon>Thermococcaceae</taxon>
        <taxon>Palaeococcus</taxon>
    </lineage>
</organism>
<reference evidence="3 4" key="2">
    <citation type="journal article" date="2015" name="Genome Announc.">
        <title>Complete Genome Sequence of Hyperthermophilic Piezophilic Archaeon Palaeococcus pacificus DY20341T, Isolated from Deep-Sea Hydrothermal Sediments.</title>
        <authorList>
            <person name="Zeng X."/>
            <person name="Jebbar M."/>
            <person name="Shao Z."/>
        </authorList>
    </citation>
    <scope>NUCLEOTIDE SEQUENCE [LARGE SCALE GENOMIC DNA]</scope>
    <source>
        <strain evidence="3 4">DY20341</strain>
    </source>
</reference>
<dbReference type="Gene3D" id="1.10.3910.10">
    <property type="entry name" value="SP0561-like"/>
    <property type="match status" value="1"/>
</dbReference>
<feature type="domain" description="DUF2249" evidence="2">
    <location>
        <begin position="6"/>
        <end position="66"/>
    </location>
</feature>
<accession>A0A075LTX5</accession>
<name>A0A075LTX5_9EURY</name>
<dbReference type="InterPro" id="IPR036868">
    <property type="entry name" value="TusA-like_sf"/>
</dbReference>
<proteinExistence type="predicted"/>
<dbReference type="SUPFAM" id="SSF64307">
    <property type="entry name" value="SirA-like"/>
    <property type="match status" value="1"/>
</dbReference>
<evidence type="ECO:0000259" key="1">
    <source>
        <dbReference type="Pfam" id="PF08984"/>
    </source>
</evidence>
<dbReference type="CDD" id="cd00291">
    <property type="entry name" value="SirA_YedF_YeeD"/>
    <property type="match status" value="1"/>
</dbReference>
<dbReference type="InterPro" id="IPR038062">
    <property type="entry name" value="ScdA-like_N_sf"/>
</dbReference>
<evidence type="ECO:0000313" key="3">
    <source>
        <dbReference type="EMBL" id="AIF70170.1"/>
    </source>
</evidence>
<evidence type="ECO:0000259" key="2">
    <source>
        <dbReference type="Pfam" id="PF10006"/>
    </source>
</evidence>
<feature type="domain" description="DUF1858" evidence="1">
    <location>
        <begin position="92"/>
        <end position="148"/>
    </location>
</feature>
<dbReference type="Pfam" id="PF08984">
    <property type="entry name" value="DUF1858"/>
    <property type="match status" value="1"/>
</dbReference>
<dbReference type="AlphaFoldDB" id="A0A075LTX5"/>
<dbReference type="OrthoDB" id="103554at2157"/>
<dbReference type="Pfam" id="PF10006">
    <property type="entry name" value="DUF2249"/>
    <property type="match status" value="1"/>
</dbReference>
<reference evidence="4" key="1">
    <citation type="submission" date="2013-06" db="EMBL/GenBank/DDBJ databases">
        <title>Complete Genome Sequence of Hyperthermophilic Palaeococcus pacificus DY20341T, Isolated from a Deep-Sea Hydrothermal Sediments.</title>
        <authorList>
            <person name="Zeng X."/>
            <person name="Shao Z."/>
        </authorList>
    </citation>
    <scope>NUCLEOTIDE SEQUENCE [LARGE SCALE GENOMIC DNA]</scope>
    <source>
        <strain evidence="4">DY20341</strain>
    </source>
</reference>
<dbReference type="Gene3D" id="3.30.110.40">
    <property type="entry name" value="TusA-like domain"/>
    <property type="match status" value="1"/>
</dbReference>